<dbReference type="GO" id="GO:0006281">
    <property type="term" value="P:DNA repair"/>
    <property type="evidence" value="ECO:0007669"/>
    <property type="project" value="TreeGrafter"/>
</dbReference>
<comment type="caution">
    <text evidence="1">The sequence shown here is derived from an EMBL/GenBank/DDBJ whole genome shotgun (WGS) entry which is preliminary data.</text>
</comment>
<dbReference type="SFLD" id="SFLDS00003">
    <property type="entry name" value="Haloacid_Dehalogenase"/>
    <property type="match status" value="1"/>
</dbReference>
<dbReference type="Pfam" id="PF13419">
    <property type="entry name" value="HAD_2"/>
    <property type="match status" value="1"/>
</dbReference>
<dbReference type="InterPro" id="IPR023214">
    <property type="entry name" value="HAD_sf"/>
</dbReference>
<dbReference type="InterPro" id="IPR036412">
    <property type="entry name" value="HAD-like_sf"/>
</dbReference>
<dbReference type="SFLD" id="SFLDG01129">
    <property type="entry name" value="C1.5:_HAD__Beta-PGM__Phosphata"/>
    <property type="match status" value="1"/>
</dbReference>
<dbReference type="NCBIfam" id="TIGR01549">
    <property type="entry name" value="HAD-SF-IA-v1"/>
    <property type="match status" value="1"/>
</dbReference>
<dbReference type="InterPro" id="IPR006439">
    <property type="entry name" value="HAD-SF_hydro_IA"/>
</dbReference>
<dbReference type="PANTHER" id="PTHR43434">
    <property type="entry name" value="PHOSPHOGLYCOLATE PHOSPHATASE"/>
    <property type="match status" value="1"/>
</dbReference>
<dbReference type="PANTHER" id="PTHR43434:SF1">
    <property type="entry name" value="PHOSPHOGLYCOLATE PHOSPHATASE"/>
    <property type="match status" value="1"/>
</dbReference>
<proteinExistence type="predicted"/>
<dbReference type="InterPro" id="IPR023198">
    <property type="entry name" value="PGP-like_dom2"/>
</dbReference>
<reference evidence="1" key="2">
    <citation type="journal article" date="2021" name="PeerJ">
        <title>Extensive microbial diversity within the chicken gut microbiome revealed by metagenomics and culture.</title>
        <authorList>
            <person name="Gilroy R."/>
            <person name="Ravi A."/>
            <person name="Getino M."/>
            <person name="Pursley I."/>
            <person name="Horton D.L."/>
            <person name="Alikhan N.F."/>
            <person name="Baker D."/>
            <person name="Gharbi K."/>
            <person name="Hall N."/>
            <person name="Watson M."/>
            <person name="Adriaenssens E.M."/>
            <person name="Foster-Nyarko E."/>
            <person name="Jarju S."/>
            <person name="Secka A."/>
            <person name="Antonio M."/>
            <person name="Oren A."/>
            <person name="Chaudhuri R.R."/>
            <person name="La Ragione R."/>
            <person name="Hildebrand F."/>
            <person name="Pallen M.J."/>
        </authorList>
    </citation>
    <scope>NUCLEOTIDE SEQUENCE</scope>
    <source>
        <strain evidence="1">ChiW13-3771</strain>
    </source>
</reference>
<protein>
    <submittedName>
        <fullName evidence="1">HAD family hydrolase</fullName>
    </submittedName>
</protein>
<dbReference type="EMBL" id="DVHN01000038">
    <property type="protein sequence ID" value="HIR87974.1"/>
    <property type="molecule type" value="Genomic_DNA"/>
</dbReference>
<dbReference type="GO" id="GO:0008967">
    <property type="term" value="F:phosphoglycolate phosphatase activity"/>
    <property type="evidence" value="ECO:0007669"/>
    <property type="project" value="TreeGrafter"/>
</dbReference>
<dbReference type="AlphaFoldDB" id="A0A9D1JCI4"/>
<dbReference type="InterPro" id="IPR041492">
    <property type="entry name" value="HAD_2"/>
</dbReference>
<accession>A0A9D1JCI4</accession>
<organism evidence="1 2">
    <name type="scientific">Candidatus Fimimorpha faecalis</name>
    <dbReference type="NCBI Taxonomy" id="2840824"/>
    <lineage>
        <taxon>Bacteria</taxon>
        <taxon>Bacillati</taxon>
        <taxon>Bacillota</taxon>
        <taxon>Clostridia</taxon>
        <taxon>Eubacteriales</taxon>
        <taxon>Candidatus Fimimorpha</taxon>
    </lineage>
</organism>
<evidence type="ECO:0000313" key="2">
    <source>
        <dbReference type="Proteomes" id="UP000824201"/>
    </source>
</evidence>
<dbReference type="SUPFAM" id="SSF56784">
    <property type="entry name" value="HAD-like"/>
    <property type="match status" value="1"/>
</dbReference>
<evidence type="ECO:0000313" key="1">
    <source>
        <dbReference type="EMBL" id="HIR87974.1"/>
    </source>
</evidence>
<keyword evidence="1" id="KW-0378">Hydrolase</keyword>
<gene>
    <name evidence="1" type="ORF">IAC96_03390</name>
</gene>
<reference evidence="1" key="1">
    <citation type="submission" date="2020-10" db="EMBL/GenBank/DDBJ databases">
        <authorList>
            <person name="Gilroy R."/>
        </authorList>
    </citation>
    <scope>NUCLEOTIDE SEQUENCE</scope>
    <source>
        <strain evidence="1">ChiW13-3771</strain>
    </source>
</reference>
<dbReference type="Gene3D" id="3.40.50.1000">
    <property type="entry name" value="HAD superfamily/HAD-like"/>
    <property type="match status" value="1"/>
</dbReference>
<sequence>MEMIMKRDSIIFDLDGTLWDSSRQIAKSWSQTLREKFPDIHKEITQKDIMGIMGMVTEDIARTLFPDLEIERAITVTNTICEEECDYLRKTGGTLYDGVEEVLETLSLQYPLFIVSNCQCGYIECFLEHHKLDKYFKGFLCSGQTGKRKGENIKRLMEQYGLKKSIYVGDTQMDYEAAKQAGIEFLYAAYGFGTISDPVPSILSIRELLNHMQE</sequence>
<name>A0A9D1JCI4_9FIRM</name>
<dbReference type="InterPro" id="IPR050155">
    <property type="entry name" value="HAD-like_hydrolase_sf"/>
</dbReference>
<dbReference type="Proteomes" id="UP000824201">
    <property type="component" value="Unassembled WGS sequence"/>
</dbReference>
<dbReference type="Gene3D" id="1.10.150.240">
    <property type="entry name" value="Putative phosphatase, domain 2"/>
    <property type="match status" value="1"/>
</dbReference>